<protein>
    <submittedName>
        <fullName evidence="1">CoxG family protein</fullName>
    </submittedName>
</protein>
<proteinExistence type="predicted"/>
<reference evidence="2" key="1">
    <citation type="journal article" date="2019" name="Int. J. Syst. Evol. Microbiol.">
        <title>The Global Catalogue of Microorganisms (GCM) 10K type strain sequencing project: providing services to taxonomists for standard genome sequencing and annotation.</title>
        <authorList>
            <consortium name="The Broad Institute Genomics Platform"/>
            <consortium name="The Broad Institute Genome Sequencing Center for Infectious Disease"/>
            <person name="Wu L."/>
            <person name="Ma J."/>
        </authorList>
    </citation>
    <scope>NUCLEOTIDE SEQUENCE [LARGE SCALE GENOMIC DNA]</scope>
    <source>
        <strain evidence="2">CGMCC 1.16305</strain>
    </source>
</reference>
<dbReference type="CDD" id="cd05018">
    <property type="entry name" value="CoxG"/>
    <property type="match status" value="1"/>
</dbReference>
<dbReference type="InterPro" id="IPR010419">
    <property type="entry name" value="CO_DH_gsu"/>
</dbReference>
<name>A0ABW2PYN5_9BACL</name>
<dbReference type="PANTHER" id="PTHR38588:SF1">
    <property type="entry name" value="BLL0334 PROTEIN"/>
    <property type="match status" value="1"/>
</dbReference>
<dbReference type="PANTHER" id="PTHR38588">
    <property type="entry name" value="BLL0334 PROTEIN"/>
    <property type="match status" value="1"/>
</dbReference>
<gene>
    <name evidence="1" type="ORF">ACFQRG_07520</name>
</gene>
<organism evidence="1 2">
    <name type="scientific">Scopulibacillus cellulosilyticus</name>
    <dbReference type="NCBI Taxonomy" id="2665665"/>
    <lineage>
        <taxon>Bacteria</taxon>
        <taxon>Bacillati</taxon>
        <taxon>Bacillota</taxon>
        <taxon>Bacilli</taxon>
        <taxon>Bacillales</taxon>
        <taxon>Sporolactobacillaceae</taxon>
        <taxon>Scopulibacillus</taxon>
    </lineage>
</organism>
<keyword evidence="2" id="KW-1185">Reference proteome</keyword>
<evidence type="ECO:0000313" key="1">
    <source>
        <dbReference type="EMBL" id="MFC7392835.1"/>
    </source>
</evidence>
<dbReference type="InterPro" id="IPR023393">
    <property type="entry name" value="START-like_dom_sf"/>
</dbReference>
<sequence>MNINGEIVVEVPQEKVWKALNDPDTLKKATPGCQSLEEVAPDRYKANIVLGIPAVKGNYEADMKILEKSAPDQYRLILNAKSTKGFVEGDTIVKLEYQAPRTIIRYNGEAKAGGFIAKAGKPILSGIAKMFVKDFFKKIAKNARTL</sequence>
<comment type="caution">
    <text evidence="1">The sequence shown here is derived from an EMBL/GenBank/DDBJ whole genome shotgun (WGS) entry which is preliminary data.</text>
</comment>
<dbReference type="Gene3D" id="3.30.530.20">
    <property type="match status" value="1"/>
</dbReference>
<dbReference type="EMBL" id="JBHTCO010000005">
    <property type="protein sequence ID" value="MFC7392835.1"/>
    <property type="molecule type" value="Genomic_DNA"/>
</dbReference>
<dbReference type="Proteomes" id="UP001596505">
    <property type="component" value="Unassembled WGS sequence"/>
</dbReference>
<dbReference type="RefSeq" id="WP_380965243.1">
    <property type="nucleotide sequence ID" value="NZ_JBHTCO010000005.1"/>
</dbReference>
<accession>A0ABW2PYN5</accession>
<evidence type="ECO:0000313" key="2">
    <source>
        <dbReference type="Proteomes" id="UP001596505"/>
    </source>
</evidence>
<dbReference type="Pfam" id="PF06240">
    <property type="entry name" value="COXG"/>
    <property type="match status" value="1"/>
</dbReference>
<dbReference type="SUPFAM" id="SSF55961">
    <property type="entry name" value="Bet v1-like"/>
    <property type="match status" value="1"/>
</dbReference>